<name>A0ABN8DSR2_9VIBR</name>
<gene>
    <name evidence="9" type="primary">sasA_2</name>
    <name evidence="9" type="ORF">VST7929_01239</name>
</gene>
<dbReference type="SUPFAM" id="SSF51206">
    <property type="entry name" value="cAMP-binding domain-like"/>
    <property type="match status" value="1"/>
</dbReference>
<dbReference type="InterPro" id="IPR004358">
    <property type="entry name" value="Sig_transdc_His_kin-like_C"/>
</dbReference>
<dbReference type="PRINTS" id="PR00344">
    <property type="entry name" value="BCTRLSENSOR"/>
</dbReference>
<dbReference type="PROSITE" id="PS50042">
    <property type="entry name" value="CNMP_BINDING_3"/>
    <property type="match status" value="1"/>
</dbReference>
<evidence type="ECO:0000259" key="6">
    <source>
        <dbReference type="PROSITE" id="PS50042"/>
    </source>
</evidence>
<dbReference type="Pfam" id="PF02518">
    <property type="entry name" value="HATPase_c"/>
    <property type="match status" value="1"/>
</dbReference>
<dbReference type="CDD" id="cd00082">
    <property type="entry name" value="HisKA"/>
    <property type="match status" value="1"/>
</dbReference>
<organism evidence="9 10">
    <name type="scientific">Vibrio stylophorae</name>
    <dbReference type="NCBI Taxonomy" id="659351"/>
    <lineage>
        <taxon>Bacteria</taxon>
        <taxon>Pseudomonadati</taxon>
        <taxon>Pseudomonadota</taxon>
        <taxon>Gammaproteobacteria</taxon>
        <taxon>Vibrionales</taxon>
        <taxon>Vibrionaceae</taxon>
        <taxon>Vibrio</taxon>
    </lineage>
</organism>
<dbReference type="EC" id="2.7.13.3" evidence="2"/>
<dbReference type="CDD" id="cd00038">
    <property type="entry name" value="CAP_ED"/>
    <property type="match status" value="1"/>
</dbReference>
<keyword evidence="4" id="KW-0378">Hydrolase</keyword>
<dbReference type="PANTHER" id="PTHR43065:SF48">
    <property type="entry name" value="HISTIDINE KINASE"/>
    <property type="match status" value="1"/>
</dbReference>
<feature type="modified residue" description="4-aspartylphosphate" evidence="5">
    <location>
        <position position="61"/>
    </location>
</feature>
<dbReference type="PROSITE" id="PS50109">
    <property type="entry name" value="HIS_KIN"/>
    <property type="match status" value="1"/>
</dbReference>
<dbReference type="EMBL" id="CAKLDI010000001">
    <property type="protein sequence ID" value="CAH0533373.1"/>
    <property type="molecule type" value="Genomic_DNA"/>
</dbReference>
<dbReference type="InterPro" id="IPR005467">
    <property type="entry name" value="His_kinase_dom"/>
</dbReference>
<feature type="domain" description="Response regulatory" evidence="8">
    <location>
        <begin position="5"/>
        <end position="129"/>
    </location>
</feature>
<dbReference type="RefSeq" id="WP_237465788.1">
    <property type="nucleotide sequence ID" value="NZ_CAKLDI010000001.1"/>
</dbReference>
<dbReference type="PANTHER" id="PTHR43065">
    <property type="entry name" value="SENSOR HISTIDINE KINASE"/>
    <property type="match status" value="1"/>
</dbReference>
<evidence type="ECO:0000256" key="2">
    <source>
        <dbReference type="ARBA" id="ARBA00012438"/>
    </source>
</evidence>
<dbReference type="GO" id="GO:0016740">
    <property type="term" value="F:transferase activity"/>
    <property type="evidence" value="ECO:0007669"/>
    <property type="project" value="UniProtKB-KW"/>
</dbReference>
<evidence type="ECO:0000256" key="5">
    <source>
        <dbReference type="PROSITE-ProRule" id="PRU00169"/>
    </source>
</evidence>
<evidence type="ECO:0000259" key="7">
    <source>
        <dbReference type="PROSITE" id="PS50109"/>
    </source>
</evidence>
<protein>
    <recommendedName>
        <fullName evidence="2">histidine kinase</fullName>
        <ecNumber evidence="2">2.7.13.3</ecNumber>
    </recommendedName>
</protein>
<sequence length="663" mass="75400">MPPYAIICIDDDATIVAQLSQELAYLSEQFDIVCVDNPDEADYVLASMHQRQQEAALVLCDDDLGKETGIEFFIRLHQHPTTARAYKILLTDTPDVGQILTAVNEGQLDHCLTKPWQPVALRQAVEKELTNFILDHAKVDEYLGYSHLLDTQRLIKAHIEQQMQQFRSGFIEDYYQLDDQTLSQQFLTALQDFFDGNNEDEACRTYSKNHLLTEEGKENQFLWFIAEGNVVLTKRDEDGHDHQVVRYGRGDLVGGMSFVTGEPSFSTGRTLSQTKVIKIDRPLFSKVMKSKNELLPLFTTLLLRHFNRRLQRSIKTEMALHSALNHLETATDQLLEKEKMAMLGQLVAGVAHELNNPVAAILRGADTLKSSFEFILSNELDRDTHELGETILRRALEVRPLSTAQARAQAKNLEALTDDRQLARKLVIMGLDEPSQLVHWQHLTTQQLEQSTALWDQYYQAGNFLRSIHVCAKRIADMVKSLKSYARQDDESWHLVDIHEGLEDTLVIFENRLKRIEVEKSYHTLPAIHCQPIALQQVWTNLIANALDAMESFGARPKLCVETKLAKQNQYVEVTLTDNGCGMDAATIARIFELNYTTKREGNFGLGIGMSVCQQIIHQHQGEIIVTSEPEKYTQMRILLPISAPQHQAHGANHESISHPMRR</sequence>
<dbReference type="SMART" id="SM00387">
    <property type="entry name" value="HATPase_c"/>
    <property type="match status" value="1"/>
</dbReference>
<dbReference type="InterPro" id="IPR018490">
    <property type="entry name" value="cNMP-bd_dom_sf"/>
</dbReference>
<dbReference type="PROSITE" id="PS50110">
    <property type="entry name" value="RESPONSE_REGULATORY"/>
    <property type="match status" value="1"/>
</dbReference>
<evidence type="ECO:0000313" key="9">
    <source>
        <dbReference type="EMBL" id="CAH0533373.1"/>
    </source>
</evidence>
<reference evidence="9" key="1">
    <citation type="submission" date="2021-11" db="EMBL/GenBank/DDBJ databases">
        <authorList>
            <person name="Rodrigo-Torres L."/>
            <person name="Arahal R. D."/>
            <person name="Lucena T."/>
        </authorList>
    </citation>
    <scope>NUCLEOTIDE SEQUENCE</scope>
    <source>
        <strain evidence="9">CECT 7929</strain>
    </source>
</reference>
<dbReference type="SUPFAM" id="SSF55874">
    <property type="entry name" value="ATPase domain of HSP90 chaperone/DNA topoisomerase II/histidine kinase"/>
    <property type="match status" value="1"/>
</dbReference>
<dbReference type="InterPro" id="IPR003661">
    <property type="entry name" value="HisK_dim/P_dom"/>
</dbReference>
<dbReference type="InterPro" id="IPR036097">
    <property type="entry name" value="HisK_dim/P_sf"/>
</dbReference>
<keyword evidence="9" id="KW-0808">Transferase</keyword>
<dbReference type="InterPro" id="IPR011006">
    <property type="entry name" value="CheY-like_superfamily"/>
</dbReference>
<evidence type="ECO:0000259" key="8">
    <source>
        <dbReference type="PROSITE" id="PS50110"/>
    </source>
</evidence>
<dbReference type="Gene3D" id="3.30.565.10">
    <property type="entry name" value="Histidine kinase-like ATPase, C-terminal domain"/>
    <property type="match status" value="1"/>
</dbReference>
<dbReference type="Pfam" id="PF00027">
    <property type="entry name" value="cNMP_binding"/>
    <property type="match status" value="1"/>
</dbReference>
<dbReference type="SUPFAM" id="SSF52172">
    <property type="entry name" value="CheY-like"/>
    <property type="match status" value="1"/>
</dbReference>
<evidence type="ECO:0000256" key="4">
    <source>
        <dbReference type="ARBA" id="ARBA00022801"/>
    </source>
</evidence>
<dbReference type="InterPro" id="IPR036890">
    <property type="entry name" value="HATPase_C_sf"/>
</dbReference>
<evidence type="ECO:0000256" key="3">
    <source>
        <dbReference type="ARBA" id="ARBA00022553"/>
    </source>
</evidence>
<dbReference type="InterPro" id="IPR014710">
    <property type="entry name" value="RmlC-like_jellyroll"/>
</dbReference>
<dbReference type="Proteomes" id="UP000838672">
    <property type="component" value="Unassembled WGS sequence"/>
</dbReference>
<feature type="domain" description="Histidine kinase" evidence="7">
    <location>
        <begin position="472"/>
        <end position="644"/>
    </location>
</feature>
<proteinExistence type="predicted"/>
<dbReference type="Gene3D" id="2.60.120.10">
    <property type="entry name" value="Jelly Rolls"/>
    <property type="match status" value="1"/>
</dbReference>
<dbReference type="Gene3D" id="3.40.50.2300">
    <property type="match status" value="1"/>
</dbReference>
<feature type="domain" description="Cyclic nucleotide-binding" evidence="6">
    <location>
        <begin position="204"/>
        <end position="305"/>
    </location>
</feature>
<comment type="catalytic activity">
    <reaction evidence="1">
        <text>ATP + protein L-histidine = ADP + protein N-phospho-L-histidine.</text>
        <dbReference type="EC" id="2.7.13.3"/>
    </reaction>
</comment>
<dbReference type="SUPFAM" id="SSF47384">
    <property type="entry name" value="Homodimeric domain of signal transducing histidine kinase"/>
    <property type="match status" value="1"/>
</dbReference>
<accession>A0ABN8DSR2</accession>
<dbReference type="InterPro" id="IPR001789">
    <property type="entry name" value="Sig_transdc_resp-reg_receiver"/>
</dbReference>
<keyword evidence="10" id="KW-1185">Reference proteome</keyword>
<dbReference type="InterPro" id="IPR003594">
    <property type="entry name" value="HATPase_dom"/>
</dbReference>
<comment type="caution">
    <text evidence="9">The sequence shown here is derived from an EMBL/GenBank/DDBJ whole genome shotgun (WGS) entry which is preliminary data.</text>
</comment>
<dbReference type="Gene3D" id="1.10.287.130">
    <property type="match status" value="1"/>
</dbReference>
<dbReference type="SMART" id="SM00448">
    <property type="entry name" value="REC"/>
    <property type="match status" value="1"/>
</dbReference>
<dbReference type="Pfam" id="PF00072">
    <property type="entry name" value="Response_reg"/>
    <property type="match status" value="1"/>
</dbReference>
<dbReference type="InterPro" id="IPR000595">
    <property type="entry name" value="cNMP-bd_dom"/>
</dbReference>
<evidence type="ECO:0000313" key="10">
    <source>
        <dbReference type="Proteomes" id="UP000838672"/>
    </source>
</evidence>
<evidence type="ECO:0000256" key="1">
    <source>
        <dbReference type="ARBA" id="ARBA00000085"/>
    </source>
</evidence>
<keyword evidence="3 5" id="KW-0597">Phosphoprotein</keyword>